<dbReference type="InterPro" id="IPR036396">
    <property type="entry name" value="Cyt_P450_sf"/>
</dbReference>
<dbReference type="GO" id="GO:0005506">
    <property type="term" value="F:iron ion binding"/>
    <property type="evidence" value="ECO:0007669"/>
    <property type="project" value="InterPro"/>
</dbReference>
<comment type="cofactor">
    <cofactor evidence="2">
        <name>heme</name>
        <dbReference type="ChEBI" id="CHEBI:30413"/>
    </cofactor>
</comment>
<keyword evidence="2" id="KW-0349">Heme</keyword>
<proteinExistence type="inferred from homology"/>
<sequence>MNPGERGADTAGGPLPRASVPDALRIAAGVALPWIAEGVTARRRAVVRLSAALGLQDRSGELLRRMRERYGDGPLLVRLPGLRLAYVLSPHDVRRVFTEPAHLLTPAAPMKREALGHFEPTAVLVSSADRRAARRRVNDLVLDSDRPEHREAGAFLTGVAQEVAALSARLDRTGRLTWEEFSPCCWRIARRVVLGSGAVEDHELTELLAALRRSGNWMAAGRRRRRTHRAFTARLREHLDRAEPGSLAAIARSAHAPAEADPDGQVPHWLFGFDAAARAAIRALALLGSHRAELDLMRAELAEHGPRDVLALTRLRATVLESVRLWPIIPSVVRRVGDDLDWRGGKLPAGTNVVVSSPYFHRDERVLAQPDRFHPEVWLDGRGEEQWALLPFSRGGSRCPGENLVLLTTTAILADLLRRHDFRLTHPRLLGPVAPLPGSLDHFRLRFDVRPVDPRREPRPS</sequence>
<comment type="similarity">
    <text evidence="1">Belongs to the cytochrome P450 family.</text>
</comment>
<dbReference type="EMBL" id="CP072788">
    <property type="protein sequence ID" value="QTR03057.1"/>
    <property type="molecule type" value="Genomic_DNA"/>
</dbReference>
<dbReference type="SUPFAM" id="SSF48264">
    <property type="entry name" value="Cytochrome P450"/>
    <property type="match status" value="1"/>
</dbReference>
<dbReference type="InterPro" id="IPR001128">
    <property type="entry name" value="Cyt_P450"/>
</dbReference>
<protein>
    <submittedName>
        <fullName evidence="4">Cytochrome P450</fullName>
    </submittedName>
</protein>
<evidence type="ECO:0000256" key="1">
    <source>
        <dbReference type="ARBA" id="ARBA00010617"/>
    </source>
</evidence>
<keyword evidence="2" id="KW-0408">Iron</keyword>
<dbReference type="GO" id="GO:0020037">
    <property type="term" value="F:heme binding"/>
    <property type="evidence" value="ECO:0007669"/>
    <property type="project" value="InterPro"/>
</dbReference>
<evidence type="ECO:0000313" key="4">
    <source>
        <dbReference type="EMBL" id="QTR03057.1"/>
    </source>
</evidence>
<reference evidence="4" key="2">
    <citation type="submission" date="2021-04" db="EMBL/GenBank/DDBJ databases">
        <title>Saccharothrix algeriensis WGS.</title>
        <authorList>
            <person name="Stuskova K."/>
            <person name="Hakalova E."/>
            <person name="Tebbal A.B."/>
            <person name="Eichmeier A."/>
        </authorList>
    </citation>
    <scope>NUCLEOTIDE SEQUENCE</scope>
    <source>
        <strain evidence="4">NRRL B-24137</strain>
    </source>
</reference>
<gene>
    <name evidence="4" type="ORF">J7S33_29470</name>
    <name evidence="3" type="ORF">JOE68_005650</name>
</gene>
<dbReference type="GO" id="GO:0004497">
    <property type="term" value="F:monooxygenase activity"/>
    <property type="evidence" value="ECO:0007669"/>
    <property type="project" value="InterPro"/>
</dbReference>
<dbReference type="Pfam" id="PF00067">
    <property type="entry name" value="p450"/>
    <property type="match status" value="1"/>
</dbReference>
<accession>A0A8T8HXA5</accession>
<dbReference type="RefSeq" id="WP_204845386.1">
    <property type="nucleotide sequence ID" value="NZ_JAFBCL010000001.1"/>
</dbReference>
<dbReference type="Proteomes" id="UP000671828">
    <property type="component" value="Chromosome"/>
</dbReference>
<keyword evidence="2" id="KW-0479">Metal-binding</keyword>
<dbReference type="InterPro" id="IPR050121">
    <property type="entry name" value="Cytochrome_P450_monoxygenase"/>
</dbReference>
<dbReference type="PRINTS" id="PR00463">
    <property type="entry name" value="EP450I"/>
</dbReference>
<dbReference type="GO" id="GO:0016705">
    <property type="term" value="F:oxidoreductase activity, acting on paired donors, with incorporation or reduction of molecular oxygen"/>
    <property type="evidence" value="ECO:0007669"/>
    <property type="project" value="InterPro"/>
</dbReference>
<keyword evidence="6" id="KW-1185">Reference proteome</keyword>
<evidence type="ECO:0000313" key="6">
    <source>
        <dbReference type="Proteomes" id="UP001195724"/>
    </source>
</evidence>
<dbReference type="InterPro" id="IPR002401">
    <property type="entry name" value="Cyt_P450_E_grp-I"/>
</dbReference>
<dbReference type="AlphaFoldDB" id="A0A8T8HXA5"/>
<dbReference type="PANTHER" id="PTHR24305">
    <property type="entry name" value="CYTOCHROME P450"/>
    <property type="match status" value="1"/>
</dbReference>
<name>A0A8T8HXA5_9PSEU</name>
<dbReference type="EMBL" id="JAFBCL010000001">
    <property type="protein sequence ID" value="MBM7814785.1"/>
    <property type="molecule type" value="Genomic_DNA"/>
</dbReference>
<reference evidence="3 6" key="1">
    <citation type="submission" date="2021-01" db="EMBL/GenBank/DDBJ databases">
        <title>Sequencing the genomes of 1000 actinobacteria strains.</title>
        <authorList>
            <person name="Klenk H.-P."/>
        </authorList>
    </citation>
    <scope>NUCLEOTIDE SEQUENCE [LARGE SCALE GENOMIC DNA]</scope>
    <source>
        <strain evidence="3 6">DSM 44581</strain>
    </source>
</reference>
<feature type="binding site" description="axial binding residue" evidence="2">
    <location>
        <position position="399"/>
    </location>
    <ligand>
        <name>heme</name>
        <dbReference type="ChEBI" id="CHEBI:30413"/>
    </ligand>
    <ligandPart>
        <name>Fe</name>
        <dbReference type="ChEBI" id="CHEBI:18248"/>
    </ligandPart>
</feature>
<dbReference type="Gene3D" id="1.10.630.10">
    <property type="entry name" value="Cytochrome P450"/>
    <property type="match status" value="1"/>
</dbReference>
<evidence type="ECO:0000313" key="3">
    <source>
        <dbReference type="EMBL" id="MBM7814785.1"/>
    </source>
</evidence>
<evidence type="ECO:0000313" key="5">
    <source>
        <dbReference type="Proteomes" id="UP000671828"/>
    </source>
</evidence>
<dbReference type="PANTHER" id="PTHR24305:SF166">
    <property type="entry name" value="CYTOCHROME P450 12A4, MITOCHONDRIAL-RELATED"/>
    <property type="match status" value="1"/>
</dbReference>
<dbReference type="Proteomes" id="UP001195724">
    <property type="component" value="Unassembled WGS sequence"/>
</dbReference>
<organism evidence="4 5">
    <name type="scientific">Saccharothrix algeriensis</name>
    <dbReference type="NCBI Taxonomy" id="173560"/>
    <lineage>
        <taxon>Bacteria</taxon>
        <taxon>Bacillati</taxon>
        <taxon>Actinomycetota</taxon>
        <taxon>Actinomycetes</taxon>
        <taxon>Pseudonocardiales</taxon>
        <taxon>Pseudonocardiaceae</taxon>
        <taxon>Saccharothrix</taxon>
    </lineage>
</organism>
<evidence type="ECO:0000256" key="2">
    <source>
        <dbReference type="PIRSR" id="PIRSR602401-1"/>
    </source>
</evidence>